<accession>A0ABS8UMK0</accession>
<evidence type="ECO:0008006" key="5">
    <source>
        <dbReference type="Google" id="ProtNLM"/>
    </source>
</evidence>
<evidence type="ECO:0000256" key="2">
    <source>
        <dbReference type="PROSITE-ProRule" id="PRU00708"/>
    </source>
</evidence>
<dbReference type="Gene3D" id="1.25.40.10">
    <property type="entry name" value="Tetratricopeptide repeat domain"/>
    <property type="match status" value="2"/>
</dbReference>
<dbReference type="EMBL" id="JACEIK010002271">
    <property type="protein sequence ID" value="MCD9560124.1"/>
    <property type="molecule type" value="Genomic_DNA"/>
</dbReference>
<dbReference type="PROSITE" id="PS51375">
    <property type="entry name" value="PPR"/>
    <property type="match status" value="1"/>
</dbReference>
<dbReference type="NCBIfam" id="TIGR00756">
    <property type="entry name" value="PPR"/>
    <property type="match status" value="1"/>
</dbReference>
<proteinExistence type="predicted"/>
<reference evidence="3 4" key="1">
    <citation type="journal article" date="2021" name="BMC Genomics">
        <title>Datura genome reveals duplications of psychoactive alkaloid biosynthetic genes and high mutation rate following tissue culture.</title>
        <authorList>
            <person name="Rajewski A."/>
            <person name="Carter-House D."/>
            <person name="Stajich J."/>
            <person name="Litt A."/>
        </authorList>
    </citation>
    <scope>NUCLEOTIDE SEQUENCE [LARGE SCALE GENOMIC DNA]</scope>
    <source>
        <strain evidence="3">AR-01</strain>
    </source>
</reference>
<gene>
    <name evidence="3" type="ORF">HAX54_018598</name>
</gene>
<evidence type="ECO:0000256" key="1">
    <source>
        <dbReference type="ARBA" id="ARBA00022737"/>
    </source>
</evidence>
<feature type="repeat" description="PPR" evidence="2">
    <location>
        <begin position="65"/>
        <end position="99"/>
    </location>
</feature>
<evidence type="ECO:0000313" key="3">
    <source>
        <dbReference type="EMBL" id="MCD9560124.1"/>
    </source>
</evidence>
<dbReference type="Pfam" id="PF01535">
    <property type="entry name" value="PPR"/>
    <property type="match status" value="2"/>
</dbReference>
<keyword evidence="4" id="KW-1185">Reference proteome</keyword>
<keyword evidence="1" id="KW-0677">Repeat</keyword>
<dbReference type="InterPro" id="IPR011990">
    <property type="entry name" value="TPR-like_helical_dom_sf"/>
</dbReference>
<evidence type="ECO:0000313" key="4">
    <source>
        <dbReference type="Proteomes" id="UP000823775"/>
    </source>
</evidence>
<dbReference type="InterPro" id="IPR046960">
    <property type="entry name" value="PPR_At4g14850-like_plant"/>
</dbReference>
<protein>
    <recommendedName>
        <fullName evidence="5">Pentatricopeptide repeat-containing protein</fullName>
    </recommendedName>
</protein>
<dbReference type="InterPro" id="IPR002885">
    <property type="entry name" value="PPR_rpt"/>
</dbReference>
<name>A0ABS8UMK0_DATST</name>
<organism evidence="3 4">
    <name type="scientific">Datura stramonium</name>
    <name type="common">Jimsonweed</name>
    <name type="synonym">Common thornapple</name>
    <dbReference type="NCBI Taxonomy" id="4076"/>
    <lineage>
        <taxon>Eukaryota</taxon>
        <taxon>Viridiplantae</taxon>
        <taxon>Streptophyta</taxon>
        <taxon>Embryophyta</taxon>
        <taxon>Tracheophyta</taxon>
        <taxon>Spermatophyta</taxon>
        <taxon>Magnoliopsida</taxon>
        <taxon>eudicotyledons</taxon>
        <taxon>Gunneridae</taxon>
        <taxon>Pentapetalae</taxon>
        <taxon>asterids</taxon>
        <taxon>lamiids</taxon>
        <taxon>Solanales</taxon>
        <taxon>Solanaceae</taxon>
        <taxon>Solanoideae</taxon>
        <taxon>Datureae</taxon>
        <taxon>Datura</taxon>
    </lineage>
</organism>
<dbReference type="Proteomes" id="UP000823775">
    <property type="component" value="Unassembled WGS sequence"/>
</dbReference>
<sequence>MGFPGVDLCLFKEFIDYDFHEMSGTSHIDTFVLATALGACDDTRVVDLGKQIHARIVVDEVENPDNFSLSALISAYSNCGRMDDARKIFNLITDPCIVLWNSMIAGYKCQKHYCFLRRCTVLNLDCSLTLSLLVLSLTYTLNVDVLVKLPKIEDARQLFESMPYKSLISGNSMIIGLSQNGCPIEALDLFYRINMMEFRMDKFSFSSVISACASS</sequence>
<comment type="caution">
    <text evidence="3">The sequence shown here is derived from an EMBL/GenBank/DDBJ whole genome shotgun (WGS) entry which is preliminary data.</text>
</comment>
<dbReference type="PANTHER" id="PTHR47926">
    <property type="entry name" value="PENTATRICOPEPTIDE REPEAT-CONTAINING PROTEIN"/>
    <property type="match status" value="1"/>
</dbReference>